<sequence>MNGNEISELASMLPSPASRDLPDDRANVLREHMMTEFRRAPERNTAVPARIRRRLARRPSRMALAGACVVAVAAAAGGFAIVSATSSPGGATPAAARLLARIATAAEQQSSPQVRDSEFMYIRSEVAFASYTNGSPTPTMDKLHERQVWLPVANVCVTGLLIEEGESTLLSPYTVINGKIVHPSPGEPAVRCGEGTVNGPTYRLLQSLPTDPRALLNLIYADTQGEGQAVGPDGEAFTTIGDLIREAIVPPRTAAALYRAAALIPGVTLVGHVTNAVGRPGIAIAWTNSQGRSEWIFDRATLQFIGERDYDNNAHQVTGDTAILQQAFVAKPGQFPKR</sequence>
<keyword evidence="2" id="KW-0472">Membrane</keyword>
<gene>
    <name evidence="3" type="ORF">EAS64_30430</name>
</gene>
<feature type="transmembrane region" description="Helical" evidence="2">
    <location>
        <begin position="62"/>
        <end position="82"/>
    </location>
</feature>
<organism evidence="3 4">
    <name type="scientific">Trebonia kvetii</name>
    <dbReference type="NCBI Taxonomy" id="2480626"/>
    <lineage>
        <taxon>Bacteria</taxon>
        <taxon>Bacillati</taxon>
        <taxon>Actinomycetota</taxon>
        <taxon>Actinomycetes</taxon>
        <taxon>Streptosporangiales</taxon>
        <taxon>Treboniaceae</taxon>
        <taxon>Trebonia</taxon>
    </lineage>
</organism>
<protein>
    <submittedName>
        <fullName evidence="3">Uncharacterized protein</fullName>
    </submittedName>
</protein>
<evidence type="ECO:0000256" key="2">
    <source>
        <dbReference type="SAM" id="Phobius"/>
    </source>
</evidence>
<evidence type="ECO:0000256" key="1">
    <source>
        <dbReference type="SAM" id="MobiDB-lite"/>
    </source>
</evidence>
<keyword evidence="2" id="KW-0812">Transmembrane</keyword>
<comment type="caution">
    <text evidence="3">The sequence shown here is derived from an EMBL/GenBank/DDBJ whole genome shotgun (WGS) entry which is preliminary data.</text>
</comment>
<proteinExistence type="predicted"/>
<dbReference type="Proteomes" id="UP000460272">
    <property type="component" value="Unassembled WGS sequence"/>
</dbReference>
<dbReference type="InterPro" id="IPR047789">
    <property type="entry name" value="CU044_5270-like"/>
</dbReference>
<dbReference type="EMBL" id="RPFW01000006">
    <property type="protein sequence ID" value="TVZ01774.1"/>
    <property type="molecule type" value="Genomic_DNA"/>
</dbReference>
<dbReference type="AlphaFoldDB" id="A0A6P2BRY4"/>
<keyword evidence="4" id="KW-1185">Reference proteome</keyword>
<dbReference type="NCBIfam" id="NF038083">
    <property type="entry name" value="CU044_5270_fam"/>
    <property type="match status" value="1"/>
</dbReference>
<reference evidence="3 4" key="1">
    <citation type="submission" date="2018-11" db="EMBL/GenBank/DDBJ databases">
        <title>Trebonia kvetii gen.nov., sp.nov., a novel acidophilic actinobacterium, and proposal of the new actinobacterial family Treboniaceae fam. nov.</title>
        <authorList>
            <person name="Rapoport D."/>
            <person name="Sagova-Mareckova M."/>
            <person name="Sedlacek I."/>
            <person name="Provaznik J."/>
            <person name="Kralova S."/>
            <person name="Pavlinic D."/>
            <person name="Benes V."/>
            <person name="Kopecky J."/>
        </authorList>
    </citation>
    <scope>NUCLEOTIDE SEQUENCE [LARGE SCALE GENOMIC DNA]</scope>
    <source>
        <strain evidence="3 4">15Tr583</strain>
    </source>
</reference>
<keyword evidence="2" id="KW-1133">Transmembrane helix</keyword>
<evidence type="ECO:0000313" key="3">
    <source>
        <dbReference type="EMBL" id="TVZ01774.1"/>
    </source>
</evidence>
<dbReference type="OrthoDB" id="3387554at2"/>
<accession>A0A6P2BRY4</accession>
<feature type="region of interest" description="Disordered" evidence="1">
    <location>
        <begin position="1"/>
        <end position="22"/>
    </location>
</feature>
<evidence type="ECO:0000313" key="4">
    <source>
        <dbReference type="Proteomes" id="UP000460272"/>
    </source>
</evidence>
<name>A0A6P2BRY4_9ACTN</name>
<dbReference type="RefSeq" id="WP_145858627.1">
    <property type="nucleotide sequence ID" value="NZ_RPFW01000006.1"/>
</dbReference>